<keyword evidence="2" id="KW-1185">Reference proteome</keyword>
<comment type="caution">
    <text evidence="1">The sequence shown here is derived from an EMBL/GenBank/DDBJ whole genome shotgun (WGS) entry which is preliminary data.</text>
</comment>
<dbReference type="Proteomes" id="UP000281098">
    <property type="component" value="Unassembled WGS sequence"/>
</dbReference>
<sequence length="67" mass="7255">MRAGGRRIGTALDRRLLGAAARLARARAKRRRTGIARVAAVPRGRHAARARATRSAPASRAALVRRF</sequence>
<evidence type="ECO:0000313" key="1">
    <source>
        <dbReference type="EMBL" id="RQY81695.1"/>
    </source>
</evidence>
<organism evidence="1 2">
    <name type="scientific">Burkholderia stagnalis</name>
    <dbReference type="NCBI Taxonomy" id="1503054"/>
    <lineage>
        <taxon>Bacteria</taxon>
        <taxon>Pseudomonadati</taxon>
        <taxon>Pseudomonadota</taxon>
        <taxon>Betaproteobacteria</taxon>
        <taxon>Burkholderiales</taxon>
        <taxon>Burkholderiaceae</taxon>
        <taxon>Burkholderia</taxon>
        <taxon>Burkholderia cepacia complex</taxon>
    </lineage>
</organism>
<reference evidence="1 2" key="1">
    <citation type="submission" date="2018-08" db="EMBL/GenBank/DDBJ databases">
        <title>Comparative analysis of Burkholderia isolates from Puerto Rico.</title>
        <authorList>
            <person name="Hall C."/>
            <person name="Sahl J."/>
            <person name="Wagner D."/>
        </authorList>
    </citation>
    <scope>NUCLEOTIDE SEQUENCE [LARGE SCALE GENOMIC DNA]</scope>
    <source>
        <strain evidence="1 2">Bp8966</strain>
    </source>
</reference>
<dbReference type="EMBL" id="QTPM01000069">
    <property type="protein sequence ID" value="RQY81695.1"/>
    <property type="molecule type" value="Genomic_DNA"/>
</dbReference>
<proteinExistence type="predicted"/>
<name>A0ABX9YDV3_9BURK</name>
<protein>
    <submittedName>
        <fullName evidence="1">Uncharacterized protein</fullName>
    </submittedName>
</protein>
<accession>A0ABX9YDV3</accession>
<evidence type="ECO:0000313" key="2">
    <source>
        <dbReference type="Proteomes" id="UP000281098"/>
    </source>
</evidence>
<gene>
    <name evidence="1" type="ORF">DF017_32820</name>
</gene>